<feature type="region of interest" description="Disordered" evidence="5">
    <location>
        <begin position="423"/>
        <end position="505"/>
    </location>
</feature>
<feature type="transmembrane region" description="Helical" evidence="6">
    <location>
        <begin position="112"/>
        <end position="129"/>
    </location>
</feature>
<reference evidence="9" key="1">
    <citation type="submission" date="2023-07" db="EMBL/GenBank/DDBJ databases">
        <title>Study on multiphase classification of strain Alteromonas salexigens isolated from the Yellow Sea.</title>
        <authorList>
            <person name="Sun L."/>
        </authorList>
    </citation>
    <scope>NUCLEOTIDE SEQUENCE [LARGE SCALE GENOMIC DNA]</scope>
    <source>
        <strain evidence="9">ASW11-19</strain>
    </source>
</reference>
<feature type="transmembrane region" description="Helical" evidence="6">
    <location>
        <begin position="87"/>
        <end position="106"/>
    </location>
</feature>
<comment type="subcellular location">
    <subcellularLocation>
        <location evidence="1">Membrane</location>
        <topology evidence="1">Multi-pass membrane protein</topology>
    </subcellularLocation>
</comment>
<dbReference type="GO" id="GO:0016874">
    <property type="term" value="F:ligase activity"/>
    <property type="evidence" value="ECO:0007669"/>
    <property type="project" value="UniProtKB-KW"/>
</dbReference>
<feature type="transmembrane region" description="Helical" evidence="6">
    <location>
        <begin position="181"/>
        <end position="201"/>
    </location>
</feature>
<dbReference type="PANTHER" id="PTHR37422:SF13">
    <property type="entry name" value="LIPOPOLYSACCHARIDE BIOSYNTHESIS PROTEIN PA4999-RELATED"/>
    <property type="match status" value="1"/>
</dbReference>
<keyword evidence="3 6" id="KW-1133">Transmembrane helix</keyword>
<name>A0ABT2VS10_9ALTE</name>
<feature type="compositionally biased region" description="Low complexity" evidence="5">
    <location>
        <begin position="446"/>
        <end position="456"/>
    </location>
</feature>
<dbReference type="RefSeq" id="WP_262996445.1">
    <property type="nucleotide sequence ID" value="NZ_JAOTJC010000016.1"/>
</dbReference>
<evidence type="ECO:0000256" key="5">
    <source>
        <dbReference type="SAM" id="MobiDB-lite"/>
    </source>
</evidence>
<evidence type="ECO:0000256" key="3">
    <source>
        <dbReference type="ARBA" id="ARBA00022989"/>
    </source>
</evidence>
<organism evidence="8 9">
    <name type="scientific">Alteromonas salexigens</name>
    <dbReference type="NCBI Taxonomy" id="2982530"/>
    <lineage>
        <taxon>Bacteria</taxon>
        <taxon>Pseudomonadati</taxon>
        <taxon>Pseudomonadota</taxon>
        <taxon>Gammaproteobacteria</taxon>
        <taxon>Alteromonadales</taxon>
        <taxon>Alteromonadaceae</taxon>
        <taxon>Alteromonas/Salinimonas group</taxon>
        <taxon>Alteromonas</taxon>
    </lineage>
</organism>
<dbReference type="PANTHER" id="PTHR37422">
    <property type="entry name" value="TEICHURONIC ACID BIOSYNTHESIS PROTEIN TUAE"/>
    <property type="match status" value="1"/>
</dbReference>
<evidence type="ECO:0000256" key="4">
    <source>
        <dbReference type="ARBA" id="ARBA00023136"/>
    </source>
</evidence>
<feature type="transmembrane region" description="Helical" evidence="6">
    <location>
        <begin position="6"/>
        <end position="21"/>
    </location>
</feature>
<evidence type="ECO:0000313" key="8">
    <source>
        <dbReference type="EMBL" id="MCU7556114.1"/>
    </source>
</evidence>
<gene>
    <name evidence="8" type="ORF">OCL06_16095</name>
</gene>
<evidence type="ECO:0000256" key="6">
    <source>
        <dbReference type="SAM" id="Phobius"/>
    </source>
</evidence>
<dbReference type="Pfam" id="PF04932">
    <property type="entry name" value="Wzy_C"/>
    <property type="match status" value="1"/>
</dbReference>
<feature type="transmembrane region" description="Helical" evidence="6">
    <location>
        <begin position="208"/>
        <end position="238"/>
    </location>
</feature>
<accession>A0ABT2VS10</accession>
<dbReference type="EMBL" id="JAOTJC010000016">
    <property type="protein sequence ID" value="MCU7556114.1"/>
    <property type="molecule type" value="Genomic_DNA"/>
</dbReference>
<sequence length="505" mass="54740">MFLLVKLLFALLSAVLVYLTIRRRCHAVLAFVVVAVWLRFFLSAFHTITYEPLVAGFSINALASIGIAMTGLLVLPTAYYRLKRLAPIYAFFAAIVVSGVINTSVIGLINVMVKWLFFLVIAGAIFVAMRRSGKDRVLKTLLVAFFLPVSLQIMSVLLGEVKATEADGSASYIGGYNHEAAFSMIIAAFTLTVGLLSSAVLRGRAWLFLLGCALLVLANYRTSILAILPMAAIFLLTAIEARVPARQKPAFFVLALGGLGIGFLLIFYSMQARFADIFVFLSSWQDLVKAPVYYTEKEKDIFSARVFIWAQYIYAYVNADWLHHLVGMGPESWNGVFRKYAHNTYVSYLYEYGAIGLVLFLYAVGHFLIQAIRAPERHYAWMLCASMIGFLIMNLATMPLWNIEGLIVYAILVGSALASGQSGTQSAGVSRPGSSPGQGGTQGAEVSQSGVSGQSSTQGAEVSKSGASGQSGTQNAGVSRTGEPERKRIRVRAGMGQSNTAGDVT</sequence>
<comment type="caution">
    <text evidence="8">The sequence shown here is derived from an EMBL/GenBank/DDBJ whole genome shotgun (WGS) entry which is preliminary data.</text>
</comment>
<proteinExistence type="predicted"/>
<keyword evidence="8" id="KW-0436">Ligase</keyword>
<dbReference type="Proteomes" id="UP001209257">
    <property type="component" value="Unassembled WGS sequence"/>
</dbReference>
<evidence type="ECO:0000259" key="7">
    <source>
        <dbReference type="Pfam" id="PF04932"/>
    </source>
</evidence>
<evidence type="ECO:0000256" key="2">
    <source>
        <dbReference type="ARBA" id="ARBA00022692"/>
    </source>
</evidence>
<feature type="domain" description="O-antigen ligase-related" evidence="7">
    <location>
        <begin position="207"/>
        <end position="361"/>
    </location>
</feature>
<evidence type="ECO:0000256" key="1">
    <source>
        <dbReference type="ARBA" id="ARBA00004141"/>
    </source>
</evidence>
<keyword evidence="4 6" id="KW-0472">Membrane</keyword>
<feature type="transmembrane region" description="Helical" evidence="6">
    <location>
        <begin position="141"/>
        <end position="161"/>
    </location>
</feature>
<feature type="transmembrane region" description="Helical" evidence="6">
    <location>
        <begin position="28"/>
        <end position="48"/>
    </location>
</feature>
<feature type="transmembrane region" description="Helical" evidence="6">
    <location>
        <begin position="348"/>
        <end position="372"/>
    </location>
</feature>
<feature type="transmembrane region" description="Helical" evidence="6">
    <location>
        <begin position="54"/>
        <end position="75"/>
    </location>
</feature>
<evidence type="ECO:0000313" key="9">
    <source>
        <dbReference type="Proteomes" id="UP001209257"/>
    </source>
</evidence>
<feature type="transmembrane region" description="Helical" evidence="6">
    <location>
        <begin position="378"/>
        <end position="396"/>
    </location>
</feature>
<feature type="compositionally biased region" description="Polar residues" evidence="5">
    <location>
        <begin position="496"/>
        <end position="505"/>
    </location>
</feature>
<keyword evidence="2 6" id="KW-0812">Transmembrane</keyword>
<dbReference type="InterPro" id="IPR051533">
    <property type="entry name" value="WaaL-like"/>
</dbReference>
<dbReference type="InterPro" id="IPR007016">
    <property type="entry name" value="O-antigen_ligase-rel_domated"/>
</dbReference>
<keyword evidence="9" id="KW-1185">Reference proteome</keyword>
<feature type="transmembrane region" description="Helical" evidence="6">
    <location>
        <begin position="250"/>
        <end position="268"/>
    </location>
</feature>
<feature type="compositionally biased region" description="Polar residues" evidence="5">
    <location>
        <begin position="457"/>
        <end position="478"/>
    </location>
</feature>
<protein>
    <submittedName>
        <fullName evidence="8">O-antigen ligase family protein</fullName>
    </submittedName>
</protein>